<dbReference type="EMBL" id="JARKIB010000051">
    <property type="protein sequence ID" value="KAJ7754760.1"/>
    <property type="molecule type" value="Genomic_DNA"/>
</dbReference>
<keyword evidence="1" id="KW-0812">Transmembrane</keyword>
<comment type="caution">
    <text evidence="2">The sequence shown here is derived from an EMBL/GenBank/DDBJ whole genome shotgun (WGS) entry which is preliminary data.</text>
</comment>
<keyword evidence="1" id="KW-0472">Membrane</keyword>
<dbReference type="Proteomes" id="UP001215598">
    <property type="component" value="Unassembled WGS sequence"/>
</dbReference>
<evidence type="ECO:0000313" key="3">
    <source>
        <dbReference type="Proteomes" id="UP001215598"/>
    </source>
</evidence>
<gene>
    <name evidence="2" type="ORF">B0H16DRAFT_737002</name>
</gene>
<evidence type="ECO:0000313" key="2">
    <source>
        <dbReference type="EMBL" id="KAJ7754760.1"/>
    </source>
</evidence>
<evidence type="ECO:0000256" key="1">
    <source>
        <dbReference type="SAM" id="Phobius"/>
    </source>
</evidence>
<keyword evidence="3" id="KW-1185">Reference proteome</keyword>
<organism evidence="2 3">
    <name type="scientific">Mycena metata</name>
    <dbReference type="NCBI Taxonomy" id="1033252"/>
    <lineage>
        <taxon>Eukaryota</taxon>
        <taxon>Fungi</taxon>
        <taxon>Dikarya</taxon>
        <taxon>Basidiomycota</taxon>
        <taxon>Agaricomycotina</taxon>
        <taxon>Agaricomycetes</taxon>
        <taxon>Agaricomycetidae</taxon>
        <taxon>Agaricales</taxon>
        <taxon>Marasmiineae</taxon>
        <taxon>Mycenaceae</taxon>
        <taxon>Mycena</taxon>
    </lineage>
</organism>
<keyword evidence="1" id="KW-1133">Transmembrane helix</keyword>
<sequence>MAPLTRSTASAARLPVHTPLDTLSLFRHLALDGFSLGAVRKWALDAEEGLIVAIEDLPKGGILVRDFSSPSLLADASLFCPHLMALLFLFYFFFWPSLQFVL</sequence>
<accession>A0AAD7J574</accession>
<reference evidence="2" key="1">
    <citation type="submission" date="2023-03" db="EMBL/GenBank/DDBJ databases">
        <title>Massive genome expansion in bonnet fungi (Mycena s.s.) driven by repeated elements and novel gene families across ecological guilds.</title>
        <authorList>
            <consortium name="Lawrence Berkeley National Laboratory"/>
            <person name="Harder C.B."/>
            <person name="Miyauchi S."/>
            <person name="Viragh M."/>
            <person name="Kuo A."/>
            <person name="Thoen E."/>
            <person name="Andreopoulos B."/>
            <person name="Lu D."/>
            <person name="Skrede I."/>
            <person name="Drula E."/>
            <person name="Henrissat B."/>
            <person name="Morin E."/>
            <person name="Kohler A."/>
            <person name="Barry K."/>
            <person name="LaButti K."/>
            <person name="Morin E."/>
            <person name="Salamov A."/>
            <person name="Lipzen A."/>
            <person name="Mereny Z."/>
            <person name="Hegedus B."/>
            <person name="Baldrian P."/>
            <person name="Stursova M."/>
            <person name="Weitz H."/>
            <person name="Taylor A."/>
            <person name="Grigoriev I.V."/>
            <person name="Nagy L.G."/>
            <person name="Martin F."/>
            <person name="Kauserud H."/>
        </authorList>
    </citation>
    <scope>NUCLEOTIDE SEQUENCE</scope>
    <source>
        <strain evidence="2">CBHHK182m</strain>
    </source>
</reference>
<dbReference type="AlphaFoldDB" id="A0AAD7J574"/>
<name>A0AAD7J574_9AGAR</name>
<feature type="transmembrane region" description="Helical" evidence="1">
    <location>
        <begin position="72"/>
        <end position="94"/>
    </location>
</feature>
<protein>
    <submittedName>
        <fullName evidence="2">Uncharacterized protein</fullName>
    </submittedName>
</protein>
<proteinExistence type="predicted"/>